<feature type="domain" description="Multidrug resistance protein MdtA-like beta-barrel" evidence="5">
    <location>
        <begin position="205"/>
        <end position="295"/>
    </location>
</feature>
<sequence>MNILIDRSNRVISLRSRLTRPVLPALLALWLSGCDRPQNQPTAVIPEVGVITLAESDVAFTTELPGRTTSYRIAEIRPQVGGILQQRLFDEGGMIEAGQVLYQIDPAPYRATLAKAEASLESARLLAQRYERLVRNGAISQQERDDARSSWLQARASADSARIDLGYTKIIAPISGRIGRSSVTQGALLTANQTEALATIQQLDPIYVDIPQSSTALLRLQDELAAGSLKRSGDRQAEVRLLLDNGMEYPYAGRLKFSEVTVNEGTDSVIIRAQFPNPEGRLLPGMFVRARLQEGVRERALLVPQRGITRNTSGQATVLTVGEDNKVTQKAVTTERVVGNQWLVSAGLAPGDRVIVDGVQKARPGGEVRVVDAETPAPAGVTTVSQPQ</sequence>
<dbReference type="Gene3D" id="2.40.30.170">
    <property type="match status" value="1"/>
</dbReference>
<dbReference type="InterPro" id="IPR058626">
    <property type="entry name" value="MdtA-like_b-barrel"/>
</dbReference>
<evidence type="ECO:0000256" key="1">
    <source>
        <dbReference type="ARBA" id="ARBA00004519"/>
    </source>
</evidence>
<dbReference type="Pfam" id="PF25876">
    <property type="entry name" value="HH_MFP_RND"/>
    <property type="match status" value="1"/>
</dbReference>
<evidence type="ECO:0000259" key="5">
    <source>
        <dbReference type="Pfam" id="PF25944"/>
    </source>
</evidence>
<reference evidence="7 9" key="1">
    <citation type="submission" date="2018-04" db="EMBL/GenBank/DDBJ databases">
        <title>Brenneria corticis sp.nov.</title>
        <authorList>
            <person name="Li Y."/>
        </authorList>
    </citation>
    <scope>NUCLEOTIDE SEQUENCE [LARGE SCALE GENOMIC DNA]</scope>
    <source>
        <strain evidence="7 9">LMG 2694</strain>
    </source>
</reference>
<evidence type="ECO:0000259" key="3">
    <source>
        <dbReference type="Pfam" id="PF25876"/>
    </source>
</evidence>
<dbReference type="AlphaFoldDB" id="A0A2U1UR45"/>
<evidence type="ECO:0000313" key="8">
    <source>
        <dbReference type="EMBL" id="QCR05329.1"/>
    </source>
</evidence>
<dbReference type="NCBIfam" id="TIGR01730">
    <property type="entry name" value="RND_mfp"/>
    <property type="match status" value="1"/>
</dbReference>
<dbReference type="InterPro" id="IPR058627">
    <property type="entry name" value="MdtA-like_C"/>
</dbReference>
<dbReference type="InterPro" id="IPR058624">
    <property type="entry name" value="MdtA-like_HH"/>
</dbReference>
<dbReference type="SUPFAM" id="SSF111369">
    <property type="entry name" value="HlyD-like secretion proteins"/>
    <property type="match status" value="1"/>
</dbReference>
<dbReference type="Pfam" id="PF25967">
    <property type="entry name" value="RND-MFP_C"/>
    <property type="match status" value="1"/>
</dbReference>
<dbReference type="EMBL" id="QDKK01000016">
    <property type="protein sequence ID" value="PWC24137.1"/>
    <property type="molecule type" value="Genomic_DNA"/>
</dbReference>
<dbReference type="GO" id="GO:0022857">
    <property type="term" value="F:transmembrane transporter activity"/>
    <property type="evidence" value="ECO:0007669"/>
    <property type="project" value="InterPro"/>
</dbReference>
<comment type="subcellular location">
    <subcellularLocation>
        <location evidence="1">Cell inner membrane</location>
        <topology evidence="1">Lipid-anchor</topology>
    </subcellularLocation>
</comment>
<dbReference type="PANTHER" id="PTHR30158:SF3">
    <property type="entry name" value="MULTIDRUG EFFLUX PUMP SUBUNIT ACRA-RELATED"/>
    <property type="match status" value="1"/>
</dbReference>
<dbReference type="FunFam" id="2.40.420.20:FF:000001">
    <property type="entry name" value="Efflux RND transporter periplasmic adaptor subunit"/>
    <property type="match status" value="1"/>
</dbReference>
<name>A0A2U1UR45_9GAMM</name>
<organism evidence="7 9">
    <name type="scientific">Brenneria nigrifluens DSM 30175 = ATCC 13028</name>
    <dbReference type="NCBI Taxonomy" id="1121120"/>
    <lineage>
        <taxon>Bacteria</taxon>
        <taxon>Pseudomonadati</taxon>
        <taxon>Pseudomonadota</taxon>
        <taxon>Gammaproteobacteria</taxon>
        <taxon>Enterobacterales</taxon>
        <taxon>Pectobacteriaceae</taxon>
        <taxon>Brenneria</taxon>
    </lineage>
</organism>
<evidence type="ECO:0000256" key="2">
    <source>
        <dbReference type="ARBA" id="ARBA00009477"/>
    </source>
</evidence>
<dbReference type="Pfam" id="PF25917">
    <property type="entry name" value="BSH_RND"/>
    <property type="match status" value="1"/>
</dbReference>
<dbReference type="InterPro" id="IPR058625">
    <property type="entry name" value="MdtA-like_BSH"/>
</dbReference>
<dbReference type="Proteomes" id="UP000303847">
    <property type="component" value="Chromosome"/>
</dbReference>
<evidence type="ECO:0000313" key="10">
    <source>
        <dbReference type="Proteomes" id="UP000303847"/>
    </source>
</evidence>
<dbReference type="InterPro" id="IPR006143">
    <property type="entry name" value="RND_pump_MFP"/>
</dbReference>
<feature type="domain" description="Multidrug resistance protein MdtA-like barrel-sandwich hybrid" evidence="4">
    <location>
        <begin position="72"/>
        <end position="201"/>
    </location>
</feature>
<dbReference type="RefSeq" id="WP_050815610.1">
    <property type="nucleotide sequence ID" value="NZ_CP034036.1"/>
</dbReference>
<dbReference type="GO" id="GO:0005886">
    <property type="term" value="C:plasma membrane"/>
    <property type="evidence" value="ECO:0007669"/>
    <property type="project" value="UniProtKB-SubCell"/>
</dbReference>
<keyword evidence="10" id="KW-1185">Reference proteome</keyword>
<feature type="domain" description="Multidrug resistance protein MdtA-like C-terminal permuted SH3" evidence="6">
    <location>
        <begin position="300"/>
        <end position="361"/>
    </location>
</feature>
<gene>
    <name evidence="7" type="ORF">DDT54_11320</name>
    <name evidence="8" type="ORF">EH206_14715</name>
</gene>
<dbReference type="PANTHER" id="PTHR30158">
    <property type="entry name" value="ACRA/E-RELATED COMPONENT OF DRUG EFFLUX TRANSPORTER"/>
    <property type="match status" value="1"/>
</dbReference>
<dbReference type="Gene3D" id="2.40.50.100">
    <property type="match status" value="1"/>
</dbReference>
<dbReference type="Gene3D" id="1.10.287.470">
    <property type="entry name" value="Helix hairpin bin"/>
    <property type="match status" value="1"/>
</dbReference>
<feature type="domain" description="Multidrug resistance protein MdtA-like alpha-helical hairpin" evidence="3">
    <location>
        <begin position="107"/>
        <end position="168"/>
    </location>
</feature>
<comment type="similarity">
    <text evidence="2">Belongs to the membrane fusion protein (MFP) (TC 8.A.1) family.</text>
</comment>
<evidence type="ECO:0000259" key="6">
    <source>
        <dbReference type="Pfam" id="PF25967"/>
    </source>
</evidence>
<evidence type="ECO:0000313" key="9">
    <source>
        <dbReference type="Proteomes" id="UP000295985"/>
    </source>
</evidence>
<dbReference type="GO" id="GO:0046677">
    <property type="term" value="P:response to antibiotic"/>
    <property type="evidence" value="ECO:0007669"/>
    <property type="project" value="TreeGrafter"/>
</dbReference>
<proteinExistence type="inferred from homology"/>
<protein>
    <submittedName>
        <fullName evidence="7">Efflux RND transporter periplasmic adaptor subunit</fullName>
    </submittedName>
</protein>
<dbReference type="Gene3D" id="2.40.420.20">
    <property type="match status" value="1"/>
</dbReference>
<dbReference type="Pfam" id="PF25944">
    <property type="entry name" value="Beta-barrel_RND"/>
    <property type="match status" value="1"/>
</dbReference>
<dbReference type="Proteomes" id="UP000295985">
    <property type="component" value="Unassembled WGS sequence"/>
</dbReference>
<dbReference type="OrthoDB" id="9800613at2"/>
<dbReference type="PROSITE" id="PS51257">
    <property type="entry name" value="PROKAR_LIPOPROTEIN"/>
    <property type="match status" value="1"/>
</dbReference>
<accession>A0A2U1UR45</accession>
<reference evidence="8 10" key="2">
    <citation type="submission" date="2018-11" db="EMBL/GenBank/DDBJ databases">
        <title>Genome sequences of Brenneria nigrifluens and Brenneria rubrifaciens.</title>
        <authorList>
            <person name="Poret-Peterson A.T."/>
            <person name="McClean A.E."/>
            <person name="Kluepfel D.A."/>
        </authorList>
    </citation>
    <scope>NUCLEOTIDE SEQUENCE [LARGE SCALE GENOMIC DNA]</scope>
    <source>
        <strain evidence="8 10">ATCC 13028</strain>
    </source>
</reference>
<evidence type="ECO:0000259" key="4">
    <source>
        <dbReference type="Pfam" id="PF25917"/>
    </source>
</evidence>
<evidence type="ECO:0000313" key="7">
    <source>
        <dbReference type="EMBL" id="PWC24137.1"/>
    </source>
</evidence>
<dbReference type="EMBL" id="CP034036">
    <property type="protein sequence ID" value="QCR05329.1"/>
    <property type="molecule type" value="Genomic_DNA"/>
</dbReference>